<comment type="caution">
    <text evidence="1">The sequence shown here is derived from an EMBL/GenBank/DDBJ whole genome shotgun (WGS) entry which is preliminary data.</text>
</comment>
<dbReference type="SUPFAM" id="SSF54427">
    <property type="entry name" value="NTF2-like"/>
    <property type="match status" value="1"/>
</dbReference>
<dbReference type="InterPro" id="IPR032710">
    <property type="entry name" value="NTF2-like_dom_sf"/>
</dbReference>
<accession>A0A544YV22</accession>
<dbReference type="InterPro" id="IPR009959">
    <property type="entry name" value="Cyclase_SnoaL-like"/>
</dbReference>
<organism evidence="1 2">
    <name type="scientific">Microbispora hainanensis</name>
    <dbReference type="NCBI Taxonomy" id="568844"/>
    <lineage>
        <taxon>Bacteria</taxon>
        <taxon>Bacillati</taxon>
        <taxon>Actinomycetota</taxon>
        <taxon>Actinomycetes</taxon>
        <taxon>Streptosporangiales</taxon>
        <taxon>Streptosporangiaceae</taxon>
        <taxon>Microbispora</taxon>
    </lineage>
</organism>
<dbReference type="Pfam" id="PF07366">
    <property type="entry name" value="SnoaL"/>
    <property type="match status" value="1"/>
</dbReference>
<reference evidence="1 2" key="1">
    <citation type="submission" date="2019-07" db="EMBL/GenBank/DDBJ databases">
        <title>Microbispora hainanensis DSM 45428.</title>
        <authorList>
            <person name="Thawai C."/>
        </authorList>
    </citation>
    <scope>NUCLEOTIDE SEQUENCE [LARGE SCALE GENOMIC DNA]</scope>
    <source>
        <strain evidence="1 2">DSM 45428</strain>
    </source>
</reference>
<protein>
    <submittedName>
        <fullName evidence="1">Ester cyclase</fullName>
    </submittedName>
</protein>
<dbReference type="Proteomes" id="UP000316541">
    <property type="component" value="Unassembled WGS sequence"/>
</dbReference>
<dbReference type="AlphaFoldDB" id="A0A544YV22"/>
<name>A0A544YV22_9ACTN</name>
<dbReference type="GO" id="GO:0030638">
    <property type="term" value="P:polyketide metabolic process"/>
    <property type="evidence" value="ECO:0007669"/>
    <property type="project" value="InterPro"/>
</dbReference>
<dbReference type="Gene3D" id="3.10.450.50">
    <property type="match status" value="1"/>
</dbReference>
<evidence type="ECO:0000313" key="2">
    <source>
        <dbReference type="Proteomes" id="UP000316541"/>
    </source>
</evidence>
<gene>
    <name evidence="1" type="ORF">FLX08_15855</name>
</gene>
<proteinExistence type="predicted"/>
<dbReference type="EMBL" id="VIRM01000017">
    <property type="protein sequence ID" value="TQS20352.1"/>
    <property type="molecule type" value="Genomic_DNA"/>
</dbReference>
<dbReference type="RefSeq" id="WP_142619620.1">
    <property type="nucleotide sequence ID" value="NZ_VIRM01000017.1"/>
</dbReference>
<evidence type="ECO:0000313" key="1">
    <source>
        <dbReference type="EMBL" id="TQS20352.1"/>
    </source>
</evidence>
<sequence>MATFWDLKHWLTDAINMHDIRGILACYSPSAVYVTPSGVAEGHDQIAWMYEQFFRAFPDFRATAWFELGDCENPAVTEWTYTGTHEGAFLLPDGREIRGTGRHITIRATCSTFVHDDKIVTHREYFDQLELYSQLGFGLTKIEHG</sequence>